<dbReference type="GO" id="GO:0005925">
    <property type="term" value="C:focal adhesion"/>
    <property type="evidence" value="ECO:0007669"/>
    <property type="project" value="TreeGrafter"/>
</dbReference>
<dbReference type="Gene3D" id="1.20.1420.10">
    <property type="entry name" value="Talin, central domain"/>
    <property type="match status" value="2"/>
</dbReference>
<dbReference type="SUPFAM" id="SSF47220">
    <property type="entry name" value="alpha-catenin/vinculin-like"/>
    <property type="match status" value="2"/>
</dbReference>
<reference evidence="6 7" key="2">
    <citation type="submission" date="2018-11" db="EMBL/GenBank/DDBJ databases">
        <authorList>
            <consortium name="Pathogen Informatics"/>
        </authorList>
    </citation>
    <scope>NUCLEOTIDE SEQUENCE [LARGE SCALE GENOMIC DNA]</scope>
</reference>
<evidence type="ECO:0000313" key="6">
    <source>
        <dbReference type="EMBL" id="VDN24771.1"/>
    </source>
</evidence>
<dbReference type="InterPro" id="IPR036723">
    <property type="entry name" value="Alpha-catenin/vinculin-like_sf"/>
</dbReference>
<dbReference type="GO" id="GO:0005886">
    <property type="term" value="C:plasma membrane"/>
    <property type="evidence" value="ECO:0007669"/>
    <property type="project" value="TreeGrafter"/>
</dbReference>
<gene>
    <name evidence="6" type="ORF">GPUH_LOCUS14786</name>
</gene>
<dbReference type="Pfam" id="PF21865">
    <property type="entry name" value="TLN1-like_RS"/>
    <property type="match status" value="2"/>
</dbReference>
<dbReference type="InterPro" id="IPR054060">
    <property type="entry name" value="TLN1-like_RS"/>
</dbReference>
<dbReference type="PANTHER" id="PTHR19981">
    <property type="entry name" value="TALIN"/>
    <property type="match status" value="1"/>
</dbReference>
<evidence type="ECO:0000259" key="4">
    <source>
        <dbReference type="Pfam" id="PF08913"/>
    </source>
</evidence>
<dbReference type="GO" id="GO:0098609">
    <property type="term" value="P:cell-cell adhesion"/>
    <property type="evidence" value="ECO:0007669"/>
    <property type="project" value="TreeGrafter"/>
</dbReference>
<feature type="region of interest" description="Disordered" evidence="3">
    <location>
        <begin position="1"/>
        <end position="21"/>
    </location>
</feature>
<feature type="domain" description="Talin 1-like rod-segment" evidence="5">
    <location>
        <begin position="300"/>
        <end position="465"/>
    </location>
</feature>
<proteinExistence type="predicted"/>
<dbReference type="AlphaFoldDB" id="A0A183E1E5"/>
<feature type="domain" description="Vinculin-binding site-containing" evidence="4">
    <location>
        <begin position="178"/>
        <end position="299"/>
    </location>
</feature>
<evidence type="ECO:0000259" key="5">
    <source>
        <dbReference type="Pfam" id="PF21865"/>
    </source>
</evidence>
<dbReference type="GO" id="GO:0051015">
    <property type="term" value="F:actin filament binding"/>
    <property type="evidence" value="ECO:0007669"/>
    <property type="project" value="InterPro"/>
</dbReference>
<sequence>MLQQIDRASMDASQDQLPRSAVTEQRVHQQILHACQSVYDRIEPLREAAIGRSEELGHTVREHMEAMEPLVQSSIQAASISYDTKSQTTIFEQCKTVVEAELQMLYGCKDAGGNPKAHELHVIVNDSANQLRDALAEMQRNVNRMASEAGVIHGVVENISRSIAVTDETTALQSVTGTFTDAQTRMINALEEISRIATDMPLTLPDSLGPLALRLSERYSDLANDSRLAIATLPSPNLAQKLRVAVQKLGTACIDEVKIAGQRRAHPNDQRILDDLSHGSRAVVERVQEVLAALHEGSRGTQACINAANTVSGIIGDLDTTIMFATAGSLNPQRDSEKFGDHREAILKTAKALVEDTKALVAGAASNQEQLAVAAQNAVRTIVNLSDAVKNGAVSLSSDNAEAQVMVIHAVRDVAAALSNLIQATKNASGRSLHDPAMGHLKEAAKVMVTNVTSLLKTVKTVEDEHQRGTRALEAAIEAIGQEIHLYDTGEAPTRGS</sequence>
<evidence type="ECO:0000256" key="1">
    <source>
        <dbReference type="ARBA" id="ARBA00004496"/>
    </source>
</evidence>
<dbReference type="EMBL" id="UYRT01081653">
    <property type="protein sequence ID" value="VDN24771.1"/>
    <property type="molecule type" value="Genomic_DNA"/>
</dbReference>
<dbReference type="Proteomes" id="UP000271098">
    <property type="component" value="Unassembled WGS sequence"/>
</dbReference>
<reference evidence="8" key="1">
    <citation type="submission" date="2016-06" db="UniProtKB">
        <authorList>
            <consortium name="WormBaseParasite"/>
        </authorList>
    </citation>
    <scope>IDENTIFICATION</scope>
</reference>
<dbReference type="Pfam" id="PF08913">
    <property type="entry name" value="VBS"/>
    <property type="match status" value="1"/>
</dbReference>
<feature type="domain" description="Talin 1-like rod-segment" evidence="5">
    <location>
        <begin position="1"/>
        <end position="150"/>
    </location>
</feature>
<dbReference type="OrthoDB" id="10262320at2759"/>
<dbReference type="Gene3D" id="1.20.120.230">
    <property type="entry name" value="Alpha-catenin/vinculin-like"/>
    <property type="match status" value="1"/>
</dbReference>
<dbReference type="GO" id="GO:0005737">
    <property type="term" value="C:cytoplasm"/>
    <property type="evidence" value="ECO:0007669"/>
    <property type="project" value="UniProtKB-SubCell"/>
</dbReference>
<dbReference type="GO" id="GO:0030036">
    <property type="term" value="P:actin cytoskeleton organization"/>
    <property type="evidence" value="ECO:0007669"/>
    <property type="project" value="TreeGrafter"/>
</dbReference>
<evidence type="ECO:0000313" key="8">
    <source>
        <dbReference type="WBParaSite" id="GPUH_0001480501-mRNA-1"/>
    </source>
</evidence>
<dbReference type="FunFam" id="1.20.1420.10:FF:000002">
    <property type="entry name" value="Talin 2"/>
    <property type="match status" value="1"/>
</dbReference>
<dbReference type="GO" id="GO:0005178">
    <property type="term" value="F:integrin binding"/>
    <property type="evidence" value="ECO:0007669"/>
    <property type="project" value="TreeGrafter"/>
</dbReference>
<organism evidence="8">
    <name type="scientific">Gongylonema pulchrum</name>
    <dbReference type="NCBI Taxonomy" id="637853"/>
    <lineage>
        <taxon>Eukaryota</taxon>
        <taxon>Metazoa</taxon>
        <taxon>Ecdysozoa</taxon>
        <taxon>Nematoda</taxon>
        <taxon>Chromadorea</taxon>
        <taxon>Rhabditida</taxon>
        <taxon>Spirurina</taxon>
        <taxon>Spiruromorpha</taxon>
        <taxon>Spiruroidea</taxon>
        <taxon>Gongylonematidae</taxon>
        <taxon>Gongylonema</taxon>
    </lineage>
</organism>
<evidence type="ECO:0000313" key="7">
    <source>
        <dbReference type="Proteomes" id="UP000271098"/>
    </source>
</evidence>
<comment type="subcellular location">
    <subcellularLocation>
        <location evidence="1">Cytoplasm</location>
    </subcellularLocation>
</comment>
<dbReference type="WBParaSite" id="GPUH_0001480501-mRNA-1">
    <property type="protein sequence ID" value="GPUH_0001480501-mRNA-1"/>
    <property type="gene ID" value="GPUH_0001480501"/>
</dbReference>
<evidence type="ECO:0000256" key="3">
    <source>
        <dbReference type="SAM" id="MobiDB-lite"/>
    </source>
</evidence>
<keyword evidence="7" id="KW-1185">Reference proteome</keyword>
<dbReference type="PANTHER" id="PTHR19981:SF1">
    <property type="entry name" value="RHEA, ISOFORM B"/>
    <property type="match status" value="1"/>
</dbReference>
<accession>A0A183E1E5</accession>
<evidence type="ECO:0000256" key="2">
    <source>
        <dbReference type="ARBA" id="ARBA00022490"/>
    </source>
</evidence>
<dbReference type="InterPro" id="IPR015009">
    <property type="entry name" value="Vinculin-bd_dom"/>
</dbReference>
<keyword evidence="2" id="KW-0963">Cytoplasm</keyword>
<protein>
    <submittedName>
        <fullName evidence="8">VBS domain-containing protein</fullName>
    </submittedName>
</protein>
<name>A0A183E1E5_9BILA</name>